<evidence type="ECO:0000256" key="12">
    <source>
        <dbReference type="RuleBase" id="RU004011"/>
    </source>
</evidence>
<dbReference type="GO" id="GO:0006183">
    <property type="term" value="P:GTP biosynthetic process"/>
    <property type="evidence" value="ECO:0007669"/>
    <property type="project" value="UniProtKB-UniRule"/>
</dbReference>
<comment type="caution">
    <text evidence="15">The sequence shown here is derived from an EMBL/GenBank/DDBJ whole genome shotgun (WGS) entry which is preliminary data.</text>
</comment>
<keyword evidence="10" id="KW-0597">Phosphoprotein</keyword>
<comment type="subcellular location">
    <subcellularLocation>
        <location evidence="10">Cytoplasm</location>
    </subcellularLocation>
</comment>
<dbReference type="Proteomes" id="UP000547674">
    <property type="component" value="Unassembled WGS sequence"/>
</dbReference>
<evidence type="ECO:0000259" key="14">
    <source>
        <dbReference type="SMART" id="SM00562"/>
    </source>
</evidence>
<dbReference type="GO" id="GO:0006241">
    <property type="term" value="P:CTP biosynthetic process"/>
    <property type="evidence" value="ECO:0007669"/>
    <property type="project" value="UniProtKB-UniRule"/>
</dbReference>
<feature type="binding site" evidence="10 11">
    <location>
        <position position="57"/>
    </location>
    <ligand>
        <name>ATP</name>
        <dbReference type="ChEBI" id="CHEBI:30616"/>
    </ligand>
</feature>
<dbReference type="NCBIfam" id="NF001908">
    <property type="entry name" value="PRK00668.1"/>
    <property type="match status" value="1"/>
</dbReference>
<dbReference type="InterPro" id="IPR036850">
    <property type="entry name" value="NDK-like_dom_sf"/>
</dbReference>
<dbReference type="InterPro" id="IPR023005">
    <property type="entry name" value="Nucleoside_diP_kinase_AS"/>
</dbReference>
<dbReference type="PANTHER" id="PTHR46161">
    <property type="entry name" value="NUCLEOSIDE DIPHOSPHATE KINASE"/>
    <property type="match status" value="1"/>
</dbReference>
<dbReference type="PROSITE" id="PS51374">
    <property type="entry name" value="NDPK_LIKE"/>
    <property type="match status" value="1"/>
</dbReference>
<evidence type="ECO:0000256" key="4">
    <source>
        <dbReference type="ARBA" id="ARBA00022723"/>
    </source>
</evidence>
<evidence type="ECO:0000256" key="8">
    <source>
        <dbReference type="ARBA" id="ARBA00022842"/>
    </source>
</evidence>
<proteinExistence type="inferred from homology"/>
<evidence type="ECO:0000256" key="2">
    <source>
        <dbReference type="ARBA" id="ARBA00022490"/>
    </source>
</evidence>
<reference evidence="15 16" key="1">
    <citation type="submission" date="2020-03" db="EMBL/GenBank/DDBJ databases">
        <title>Metabolic flexibility allows generalist bacteria to become dominant in a frequently disturbed ecosystem.</title>
        <authorList>
            <person name="Chen Y.-J."/>
            <person name="Leung P.M."/>
            <person name="Bay S.K."/>
            <person name="Hugenholtz P."/>
            <person name="Kessler A.J."/>
            <person name="Shelley G."/>
            <person name="Waite D.W."/>
            <person name="Cook P.L."/>
            <person name="Greening C."/>
        </authorList>
    </citation>
    <scope>NUCLEOTIDE SEQUENCE [LARGE SCALE GENOMIC DNA]</scope>
    <source>
        <strain evidence="15">SS_bin_28</strain>
    </source>
</reference>
<evidence type="ECO:0000313" key="16">
    <source>
        <dbReference type="Proteomes" id="UP000547674"/>
    </source>
</evidence>
<dbReference type="EC" id="2.7.4.6" evidence="10 13"/>
<comment type="cofactor">
    <cofactor evidence="10">
        <name>Mg(2+)</name>
        <dbReference type="ChEBI" id="CHEBI:18420"/>
    </cofactor>
</comment>
<comment type="catalytic activity">
    <reaction evidence="10 13">
        <text>a 2'-deoxyribonucleoside 5'-diphosphate + ATP = a 2'-deoxyribonucleoside 5'-triphosphate + ADP</text>
        <dbReference type="Rhea" id="RHEA:44640"/>
        <dbReference type="ChEBI" id="CHEBI:30616"/>
        <dbReference type="ChEBI" id="CHEBI:61560"/>
        <dbReference type="ChEBI" id="CHEBI:73316"/>
        <dbReference type="ChEBI" id="CHEBI:456216"/>
        <dbReference type="EC" id="2.7.4.6"/>
    </reaction>
</comment>
<evidence type="ECO:0000256" key="7">
    <source>
        <dbReference type="ARBA" id="ARBA00022840"/>
    </source>
</evidence>
<keyword evidence="2 10" id="KW-0963">Cytoplasm</keyword>
<dbReference type="InterPro" id="IPR001564">
    <property type="entry name" value="Nucleoside_diP_kinase"/>
</dbReference>
<organism evidence="15 16">
    <name type="scientific">Eiseniibacteriota bacterium</name>
    <dbReference type="NCBI Taxonomy" id="2212470"/>
    <lineage>
        <taxon>Bacteria</taxon>
        <taxon>Candidatus Eiseniibacteriota</taxon>
    </lineage>
</organism>
<evidence type="ECO:0000256" key="13">
    <source>
        <dbReference type="RuleBase" id="RU004013"/>
    </source>
</evidence>
<dbReference type="AlphaFoldDB" id="A0A7Y2E9P6"/>
<dbReference type="PANTHER" id="PTHR46161:SF3">
    <property type="entry name" value="NUCLEOSIDE DIPHOSPHATE KINASE DDB_G0292928-RELATED"/>
    <property type="match status" value="1"/>
</dbReference>
<dbReference type="PRINTS" id="PR01243">
    <property type="entry name" value="NUCDPKINASE"/>
</dbReference>
<dbReference type="Gene3D" id="3.30.70.141">
    <property type="entry name" value="Nucleoside diphosphate kinase-like domain"/>
    <property type="match status" value="1"/>
</dbReference>
<keyword evidence="6 10" id="KW-0418">Kinase</keyword>
<dbReference type="EMBL" id="JABDJR010000552">
    <property type="protein sequence ID" value="NNF07816.1"/>
    <property type="molecule type" value="Genomic_DNA"/>
</dbReference>
<sequence>MNYSLMIMKPDVLERNVMGPVLTMVEEAGFKVRRLEIVQLSADQAREFYAVHADKPFIGELVEYMTSGPCAPLVVESENAIPRLRELLGATNPADATEGTIRARFGKDIQTNSVHGSDSPESVQKEIPFFFPDFKL</sequence>
<dbReference type="HAMAP" id="MF_00451">
    <property type="entry name" value="NDP_kinase"/>
    <property type="match status" value="1"/>
</dbReference>
<comment type="subunit">
    <text evidence="10">Homotetramer.</text>
</comment>
<keyword evidence="7 10" id="KW-0067">ATP-binding</keyword>
<name>A0A7Y2E9P6_UNCEI</name>
<feature type="binding site" evidence="10 11">
    <location>
        <position position="102"/>
    </location>
    <ligand>
        <name>ATP</name>
        <dbReference type="ChEBI" id="CHEBI:30616"/>
    </ligand>
</feature>
<evidence type="ECO:0000256" key="11">
    <source>
        <dbReference type="PROSITE-ProRule" id="PRU00706"/>
    </source>
</evidence>
<feature type="binding site" evidence="10 11">
    <location>
        <position position="9"/>
    </location>
    <ligand>
        <name>ATP</name>
        <dbReference type="ChEBI" id="CHEBI:30616"/>
    </ligand>
</feature>
<evidence type="ECO:0000256" key="6">
    <source>
        <dbReference type="ARBA" id="ARBA00022777"/>
    </source>
</evidence>
<evidence type="ECO:0000256" key="3">
    <source>
        <dbReference type="ARBA" id="ARBA00022679"/>
    </source>
</evidence>
<feature type="binding site" evidence="10 11">
    <location>
        <position position="91"/>
    </location>
    <ligand>
        <name>ATP</name>
        <dbReference type="ChEBI" id="CHEBI:30616"/>
    </ligand>
</feature>
<dbReference type="InterPro" id="IPR034907">
    <property type="entry name" value="NDK-like_dom"/>
</dbReference>
<keyword evidence="5 10" id="KW-0547">Nucleotide-binding</keyword>
<gene>
    <name evidence="10 15" type="primary">ndk</name>
    <name evidence="15" type="ORF">HKN21_13715</name>
</gene>
<keyword evidence="8 10" id="KW-0460">Magnesium</keyword>
<dbReference type="SUPFAM" id="SSF54919">
    <property type="entry name" value="Nucleoside diphosphate kinase, NDK"/>
    <property type="match status" value="1"/>
</dbReference>
<dbReference type="SMART" id="SM00562">
    <property type="entry name" value="NDK"/>
    <property type="match status" value="1"/>
</dbReference>
<dbReference type="PROSITE" id="PS00469">
    <property type="entry name" value="NDPK"/>
    <property type="match status" value="1"/>
</dbReference>
<evidence type="ECO:0000256" key="5">
    <source>
        <dbReference type="ARBA" id="ARBA00022741"/>
    </source>
</evidence>
<dbReference type="GO" id="GO:0006228">
    <property type="term" value="P:UTP biosynthetic process"/>
    <property type="evidence" value="ECO:0007669"/>
    <property type="project" value="UniProtKB-UniRule"/>
</dbReference>
<feature type="binding site" evidence="10 11">
    <location>
        <position position="112"/>
    </location>
    <ligand>
        <name>ATP</name>
        <dbReference type="ChEBI" id="CHEBI:30616"/>
    </ligand>
</feature>
<evidence type="ECO:0000313" key="15">
    <source>
        <dbReference type="EMBL" id="NNF07816.1"/>
    </source>
</evidence>
<keyword evidence="3 10" id="KW-0808">Transferase</keyword>
<comment type="similarity">
    <text evidence="1 10 11 12">Belongs to the NDK family.</text>
</comment>
<protein>
    <recommendedName>
        <fullName evidence="10 13">Nucleoside diphosphate kinase</fullName>
        <shortName evidence="10">NDK</shortName>
        <shortName evidence="10">NDP kinase</shortName>
        <ecNumber evidence="10 13">2.7.4.6</ecNumber>
    </recommendedName>
    <alternativeName>
        <fullName evidence="10">Nucleoside-2-P kinase</fullName>
    </alternativeName>
</protein>
<accession>A0A7Y2E9P6</accession>
<keyword evidence="4 10" id="KW-0479">Metal-binding</keyword>
<dbReference type="GO" id="GO:0004550">
    <property type="term" value="F:nucleoside diphosphate kinase activity"/>
    <property type="evidence" value="ECO:0007669"/>
    <property type="project" value="UniProtKB-UniRule"/>
</dbReference>
<dbReference type="GO" id="GO:0005524">
    <property type="term" value="F:ATP binding"/>
    <property type="evidence" value="ECO:0007669"/>
    <property type="project" value="UniProtKB-UniRule"/>
</dbReference>
<feature type="binding site" evidence="10 11">
    <location>
        <position position="85"/>
    </location>
    <ligand>
        <name>ATP</name>
        <dbReference type="ChEBI" id="CHEBI:30616"/>
    </ligand>
</feature>
<comment type="catalytic activity">
    <reaction evidence="10">
        <text>a ribonucleoside 5'-diphosphate + ATP = a ribonucleoside 5'-triphosphate + ADP</text>
        <dbReference type="Rhea" id="RHEA:18113"/>
        <dbReference type="ChEBI" id="CHEBI:30616"/>
        <dbReference type="ChEBI" id="CHEBI:57930"/>
        <dbReference type="ChEBI" id="CHEBI:61557"/>
        <dbReference type="ChEBI" id="CHEBI:456216"/>
        <dbReference type="EC" id="2.7.4.6"/>
    </reaction>
</comment>
<dbReference type="Pfam" id="PF00334">
    <property type="entry name" value="NDK"/>
    <property type="match status" value="1"/>
</dbReference>
<evidence type="ECO:0000256" key="10">
    <source>
        <dbReference type="HAMAP-Rule" id="MF_00451"/>
    </source>
</evidence>
<keyword evidence="9 10" id="KW-0546">Nucleotide metabolism</keyword>
<comment type="function">
    <text evidence="10">Major role in the synthesis of nucleoside triphosphates other than ATP. The ATP gamma phosphate is transferred to the NDP beta phosphate via a ping-pong mechanism, using a phosphorylated active-site intermediate.</text>
</comment>
<evidence type="ECO:0000256" key="9">
    <source>
        <dbReference type="ARBA" id="ARBA00023080"/>
    </source>
</evidence>
<feature type="active site" description="Pros-phosphohistidine intermediate" evidence="10 11">
    <location>
        <position position="115"/>
    </location>
</feature>
<dbReference type="GO" id="GO:0005737">
    <property type="term" value="C:cytoplasm"/>
    <property type="evidence" value="ECO:0007669"/>
    <property type="project" value="UniProtKB-SubCell"/>
</dbReference>
<evidence type="ECO:0000256" key="1">
    <source>
        <dbReference type="ARBA" id="ARBA00008142"/>
    </source>
</evidence>
<feature type="domain" description="Nucleoside diphosphate kinase-like" evidence="14">
    <location>
        <begin position="1"/>
        <end position="134"/>
    </location>
</feature>
<dbReference type="GO" id="GO:0046872">
    <property type="term" value="F:metal ion binding"/>
    <property type="evidence" value="ECO:0007669"/>
    <property type="project" value="UniProtKB-KW"/>
</dbReference>
<dbReference type="CDD" id="cd04413">
    <property type="entry name" value="NDPk_I"/>
    <property type="match status" value="1"/>
</dbReference>